<dbReference type="RefSeq" id="WP_248683116.1">
    <property type="nucleotide sequence ID" value="NZ_JALPRY010000012.1"/>
</dbReference>
<gene>
    <name evidence="1" type="ORF">M0654_10885</name>
</gene>
<reference evidence="1 2" key="1">
    <citation type="submission" date="2022-04" db="EMBL/GenBank/DDBJ databases">
        <title>Rhizobium coralii sp. nov., isolated from coral Turbinaria peltata.</title>
        <authorList>
            <person name="Sun H."/>
        </authorList>
    </citation>
    <scope>NUCLEOTIDE SEQUENCE [LARGE SCALE GENOMIC DNA]</scope>
    <source>
        <strain evidence="1 2">NTR19</strain>
    </source>
</reference>
<comment type="caution">
    <text evidence="1">The sequence shown here is derived from an EMBL/GenBank/DDBJ whole genome shotgun (WGS) entry which is preliminary data.</text>
</comment>
<sequence>MKLTQNRLHLMFDPMSGQEKNYFAVLMGDLVNSEKGASAEYHARFNDVVEQHNKHARRVLASPLTITLGDEFQGLTRSLVAAVSLARDIRYDLMDHAIDCRFSVGVVDLQTPLNTKNAWNMMGPGLAKTRAKLNDKGSNNRYRFSILGQPLLEQMLEACGATLTVIEQSWTQTQRLDIRALLNGATPNKIAKGRGVSVHSVYKVRASGNFELYLTQWDAINEALADLDEMFSMNRPDA</sequence>
<name>A0ABT0IRK9_9HYPH</name>
<evidence type="ECO:0000313" key="1">
    <source>
        <dbReference type="EMBL" id="MCK8780490.1"/>
    </source>
</evidence>
<evidence type="ECO:0000313" key="2">
    <source>
        <dbReference type="Proteomes" id="UP001202827"/>
    </source>
</evidence>
<proteinExistence type="predicted"/>
<dbReference type="EMBL" id="JALPRY010000012">
    <property type="protein sequence ID" value="MCK8780490.1"/>
    <property type="molecule type" value="Genomic_DNA"/>
</dbReference>
<keyword evidence="2" id="KW-1185">Reference proteome</keyword>
<dbReference type="InterPro" id="IPR032580">
    <property type="entry name" value="SatD"/>
</dbReference>
<accession>A0ABT0IRK9</accession>
<organism evidence="1 2">
    <name type="scientific">Neorhizobium turbinariae</name>
    <dbReference type="NCBI Taxonomy" id="2937795"/>
    <lineage>
        <taxon>Bacteria</taxon>
        <taxon>Pseudomonadati</taxon>
        <taxon>Pseudomonadota</taxon>
        <taxon>Alphaproteobacteria</taxon>
        <taxon>Hyphomicrobiales</taxon>
        <taxon>Rhizobiaceae</taxon>
        <taxon>Rhizobium/Agrobacterium group</taxon>
        <taxon>Neorhizobium</taxon>
    </lineage>
</organism>
<dbReference type="Pfam" id="PF16264">
    <property type="entry name" value="SatD"/>
    <property type="match status" value="1"/>
</dbReference>
<dbReference type="Proteomes" id="UP001202827">
    <property type="component" value="Unassembled WGS sequence"/>
</dbReference>
<protein>
    <submittedName>
        <fullName evidence="1">SatD family protein</fullName>
    </submittedName>
</protein>